<dbReference type="eggNOG" id="COG0457">
    <property type="taxonomic scope" value="Bacteria"/>
</dbReference>
<evidence type="ECO:0000256" key="2">
    <source>
        <dbReference type="SAM" id="MobiDB-lite"/>
    </source>
</evidence>
<gene>
    <name evidence="3" type="ordered locus">CAP2UW1_2999</name>
</gene>
<feature type="repeat" description="TPR" evidence="1">
    <location>
        <begin position="653"/>
        <end position="686"/>
    </location>
</feature>
<reference evidence="3" key="2">
    <citation type="submission" date="2009-09" db="EMBL/GenBank/DDBJ databases">
        <title>Complete sequence of chromosome of Candidatus Accumulibacter phosphatis clade IIA str. UW-1.</title>
        <authorList>
            <consortium name="US DOE Joint Genome Institute"/>
            <person name="Martin H.G."/>
            <person name="Ivanova N."/>
            <person name="Kunin V."/>
            <person name="Warnecke F."/>
            <person name="Barry K."/>
            <person name="He S."/>
            <person name="Salamov A."/>
            <person name="Szeto E."/>
            <person name="Dalin E."/>
            <person name="Pangilinan J.L."/>
            <person name="Lapidus A."/>
            <person name="Lowry S."/>
            <person name="Kyrpides N.C."/>
            <person name="McMahon K.D."/>
            <person name="Hugenholtz P."/>
        </authorList>
    </citation>
    <scope>NUCLEOTIDE SEQUENCE [LARGE SCALE GENOMIC DNA]</scope>
    <source>
        <strain evidence="3">UW-1</strain>
    </source>
</reference>
<dbReference type="InterPro" id="IPR011989">
    <property type="entry name" value="ARM-like"/>
</dbReference>
<organism evidence="3">
    <name type="scientific">Accumulibacter regalis</name>
    <dbReference type="NCBI Taxonomy" id="522306"/>
    <lineage>
        <taxon>Bacteria</taxon>
        <taxon>Pseudomonadati</taxon>
        <taxon>Pseudomonadota</taxon>
        <taxon>Betaproteobacteria</taxon>
        <taxon>Candidatus Accumulibacter</taxon>
    </lineage>
</organism>
<dbReference type="InterPro" id="IPR011990">
    <property type="entry name" value="TPR-like_helical_dom_sf"/>
</dbReference>
<dbReference type="SUPFAM" id="SSF103642">
    <property type="entry name" value="Sec-C motif"/>
    <property type="match status" value="1"/>
</dbReference>
<dbReference type="Pfam" id="PF02810">
    <property type="entry name" value="SEC-C"/>
    <property type="match status" value="1"/>
</dbReference>
<proteinExistence type="predicted"/>
<dbReference type="PANTHER" id="PTHR33747:SF1">
    <property type="entry name" value="ADENYLATE CYCLASE-ASSOCIATED CAP C-TERMINAL DOMAIN-CONTAINING PROTEIN"/>
    <property type="match status" value="1"/>
</dbReference>
<dbReference type="AlphaFoldDB" id="C7RUN1"/>
<feature type="compositionally biased region" description="Low complexity" evidence="2">
    <location>
        <begin position="750"/>
        <end position="772"/>
    </location>
</feature>
<dbReference type="SUPFAM" id="SSF48452">
    <property type="entry name" value="TPR-like"/>
    <property type="match status" value="1"/>
</dbReference>
<dbReference type="InterPro" id="IPR019734">
    <property type="entry name" value="TPR_rpt"/>
</dbReference>
<dbReference type="STRING" id="522306.CAP2UW1_2999"/>
<name>C7RUN1_ACCRE</name>
<keyword evidence="1" id="KW-0802">TPR repeat</keyword>
<dbReference type="eggNOG" id="COG3012">
    <property type="taxonomic scope" value="Bacteria"/>
</dbReference>
<dbReference type="HOGENOM" id="CLU_360866_0_0_4"/>
<reference evidence="3" key="1">
    <citation type="submission" date="2009-08" db="EMBL/GenBank/DDBJ databases">
        <authorList>
            <consortium name="US DOE Joint Genome Institute"/>
            <person name="Lucas S."/>
            <person name="Copeland A."/>
            <person name="Lapidus A."/>
            <person name="Glavina del Rio T."/>
            <person name="Dalin E."/>
            <person name="Tice H."/>
            <person name="Bruce D."/>
            <person name="Barry K."/>
            <person name="Pitluck S."/>
            <person name="Lowry S."/>
            <person name="Larimer F."/>
            <person name="Land M."/>
            <person name="Hauser L."/>
            <person name="Kyrpides N."/>
            <person name="Ivanova N."/>
            <person name="McMahon K.D."/>
            <person name="Hugenholtz P."/>
        </authorList>
    </citation>
    <scope>NUCLEOTIDE SEQUENCE</scope>
    <source>
        <strain evidence="3">UW-1</strain>
    </source>
</reference>
<dbReference type="PROSITE" id="PS50005">
    <property type="entry name" value="TPR"/>
    <property type="match status" value="1"/>
</dbReference>
<dbReference type="eggNOG" id="COG1413">
    <property type="taxonomic scope" value="Bacteria"/>
</dbReference>
<dbReference type="InterPro" id="IPR004027">
    <property type="entry name" value="SEC_C_motif"/>
</dbReference>
<sequence>MHDDHPWLTRHAKLADDPIMIEWAVRHFDLLPRQSAVREALAPLWFPDETLAHWIEGTDADILEMLFAILPVRRFASFAPLIAARWERWPDRLAEAATRVLAGIAPELAAEIFLRHLEKLQFTRAGAILARLDQLPPAAAMALADRLIPLAWGRDPWQRLALGADAFRMALTLDRDDAVVRLLDTLLADEGRAHGVEAGVRCAARAFFGHDGYADLFFERREGHATTTFRQLACLFENDAPIAGMDAVLLAEDPVGPALDLLAACHQRSPASDRAWKAISRSKTYAAPERQVALAGLVLAAVAATGERATIDTDGMALEQVLSLLALDVSSNIHYAPLVARLAALPRTQAAPALAQQLLANRETRGGVTLAQAMGELAWPESIPALIACLGDEDGDFLCEEAQRALVAIGEAARDALIRQWESLDESQRIYGLSVISAVGGEPVVEFAVEHYGDLLADDVARWCQLALATPDQRLLERLRPELECKHATIDASFYRLCRLLDASYPEAEPLRARIMRHRQDAKQRAALLDFALRPQPPSSLCLALRCPACGAANDYEVKGVVIGDLARNEMLLADEPACLACGELPEFDFEPSARATLLTAVASLSAADGASGSKPRSLIIADRVHAADGSRQSIPSACASLQEKLRRNPQDWRSWLELGKLWQQINRPRAAVSSLEKALALNPLALDAVIHLAETLVRAGKKLEALDVLEEAQKNSSRWQTGAARPLERRGEFTRLHNDLRRQLRPGDSSPAPIAAAAAAPAASPGSPVSPQKVGRNDACPCGSGKKYKKCCGA</sequence>
<protein>
    <submittedName>
        <fullName evidence="3">SEC-C motif domain protein</fullName>
    </submittedName>
</protein>
<dbReference type="Gene3D" id="1.25.40.10">
    <property type="entry name" value="Tetratricopeptide repeat domain"/>
    <property type="match status" value="1"/>
</dbReference>
<accession>C7RUN1</accession>
<dbReference type="KEGG" id="app:CAP2UW1_2999"/>
<dbReference type="PANTHER" id="PTHR33747">
    <property type="entry name" value="UPF0225 PROTEIN SCO1677"/>
    <property type="match status" value="1"/>
</dbReference>
<dbReference type="EMBL" id="CP001715">
    <property type="protein sequence ID" value="ACV36276.1"/>
    <property type="molecule type" value="Genomic_DNA"/>
</dbReference>
<evidence type="ECO:0000313" key="3">
    <source>
        <dbReference type="EMBL" id="ACV36276.1"/>
    </source>
</evidence>
<dbReference type="Gene3D" id="3.10.450.50">
    <property type="match status" value="1"/>
</dbReference>
<dbReference type="Gene3D" id="1.25.10.10">
    <property type="entry name" value="Leucine-rich Repeat Variant"/>
    <property type="match status" value="1"/>
</dbReference>
<evidence type="ECO:0000256" key="1">
    <source>
        <dbReference type="PROSITE-ProRule" id="PRU00339"/>
    </source>
</evidence>
<feature type="region of interest" description="Disordered" evidence="2">
    <location>
        <begin position="743"/>
        <end position="795"/>
    </location>
</feature>